<dbReference type="OrthoDB" id="9776368at2"/>
<dbReference type="PANTHER" id="PTHR43434:SF20">
    <property type="entry name" value="5'-NUCLEOTIDASE"/>
    <property type="match status" value="1"/>
</dbReference>
<dbReference type="RefSeq" id="WP_091180504.1">
    <property type="nucleotide sequence ID" value="NZ_FNRY01000001.1"/>
</dbReference>
<gene>
    <name evidence="1" type="ORF">SAMN04489806_0922</name>
</gene>
<proteinExistence type="predicted"/>
<evidence type="ECO:0000313" key="1">
    <source>
        <dbReference type="EMBL" id="SEB51154.1"/>
    </source>
</evidence>
<dbReference type="InterPro" id="IPR023198">
    <property type="entry name" value="PGP-like_dom2"/>
</dbReference>
<dbReference type="PANTHER" id="PTHR43434">
    <property type="entry name" value="PHOSPHOGLYCOLATE PHOSPHATASE"/>
    <property type="match status" value="1"/>
</dbReference>
<dbReference type="Gene3D" id="1.10.150.240">
    <property type="entry name" value="Putative phosphatase, domain 2"/>
    <property type="match status" value="1"/>
</dbReference>
<dbReference type="AlphaFoldDB" id="A0A1H4JXY3"/>
<dbReference type="InterPro" id="IPR050155">
    <property type="entry name" value="HAD-like_hydrolase_sf"/>
</dbReference>
<keyword evidence="2" id="KW-1185">Reference proteome</keyword>
<dbReference type="InterPro" id="IPR036412">
    <property type="entry name" value="HAD-like_sf"/>
</dbReference>
<evidence type="ECO:0000313" key="2">
    <source>
        <dbReference type="Proteomes" id="UP000199183"/>
    </source>
</evidence>
<sequence length="235" mass="24620">MTIESPSLADAATAAPQITRTWSCILFDLDGTITDSAPGIVNRIFRTLEKVGRPAATEDELLGWVGPPMLESLENYGFTPDEAVDALGVYRSISEAEGPWAGSAVYPGLAGLIARIKAAGVPVAVASSKPEYQVTKVLSHFGLIDCFDVVCGASADESVSEKADVIALALKRLQQKGVDTSHSVYIGDRSYDVEGATAHGIPSIIVEWGYGSPAEAEGAMAIVHSVDTLGELLLG</sequence>
<dbReference type="InterPro" id="IPR041492">
    <property type="entry name" value="HAD_2"/>
</dbReference>
<dbReference type="InterPro" id="IPR023214">
    <property type="entry name" value="HAD_sf"/>
</dbReference>
<dbReference type="Proteomes" id="UP000199183">
    <property type="component" value="Unassembled WGS sequence"/>
</dbReference>
<accession>A0A1H4JXY3</accession>
<dbReference type="GO" id="GO:0005829">
    <property type="term" value="C:cytosol"/>
    <property type="evidence" value="ECO:0007669"/>
    <property type="project" value="TreeGrafter"/>
</dbReference>
<protein>
    <submittedName>
        <fullName evidence="1">Phosphoglycolate phosphatase</fullName>
    </submittedName>
</protein>
<dbReference type="Pfam" id="PF13419">
    <property type="entry name" value="HAD_2"/>
    <property type="match status" value="1"/>
</dbReference>
<dbReference type="SFLD" id="SFLDS00003">
    <property type="entry name" value="Haloacid_Dehalogenase"/>
    <property type="match status" value="1"/>
</dbReference>
<dbReference type="STRING" id="640635.SAMN04489806_0922"/>
<reference evidence="1 2" key="1">
    <citation type="submission" date="2016-10" db="EMBL/GenBank/DDBJ databases">
        <authorList>
            <person name="de Groot N.N."/>
        </authorList>
    </citation>
    <scope>NUCLEOTIDE SEQUENCE [LARGE SCALE GENOMIC DNA]</scope>
    <source>
        <strain evidence="1 2">DSM 21799</strain>
    </source>
</reference>
<dbReference type="EMBL" id="FNRY01000001">
    <property type="protein sequence ID" value="SEB51154.1"/>
    <property type="molecule type" value="Genomic_DNA"/>
</dbReference>
<organism evidence="1 2">
    <name type="scientific">Paramicrobacterium humi</name>
    <dbReference type="NCBI Taxonomy" id="640635"/>
    <lineage>
        <taxon>Bacteria</taxon>
        <taxon>Bacillati</taxon>
        <taxon>Actinomycetota</taxon>
        <taxon>Actinomycetes</taxon>
        <taxon>Micrococcales</taxon>
        <taxon>Microbacteriaceae</taxon>
        <taxon>Paramicrobacterium</taxon>
    </lineage>
</organism>
<dbReference type="SFLD" id="SFLDG01129">
    <property type="entry name" value="C1.5:_HAD__Beta-PGM__Phosphata"/>
    <property type="match status" value="1"/>
</dbReference>
<dbReference type="Gene3D" id="3.40.50.1000">
    <property type="entry name" value="HAD superfamily/HAD-like"/>
    <property type="match status" value="1"/>
</dbReference>
<name>A0A1H4JXY3_9MICO</name>
<dbReference type="SUPFAM" id="SSF56784">
    <property type="entry name" value="HAD-like"/>
    <property type="match status" value="1"/>
</dbReference>
<dbReference type="GO" id="GO:0004713">
    <property type="term" value="F:protein tyrosine kinase activity"/>
    <property type="evidence" value="ECO:0007669"/>
    <property type="project" value="TreeGrafter"/>
</dbReference>